<feature type="compositionally biased region" description="Low complexity" evidence="1">
    <location>
        <begin position="35"/>
        <end position="62"/>
    </location>
</feature>
<comment type="caution">
    <text evidence="4">The sequence shown here is derived from an EMBL/GenBank/DDBJ whole genome shotgun (WGS) entry which is preliminary data.</text>
</comment>
<reference evidence="4 5" key="1">
    <citation type="submission" date="2016-03" db="EMBL/GenBank/DDBJ databases">
        <title>Photobacterium proteolyticum sp. nov. a protease producing bacterium isolated from ocean sediments of Laizhou Bay.</title>
        <authorList>
            <person name="Li Y."/>
        </authorList>
    </citation>
    <scope>NUCLEOTIDE SEQUENCE [LARGE SCALE GENOMIC DNA]</scope>
    <source>
        <strain evidence="4 5">R-40508</strain>
    </source>
</reference>
<dbReference type="STRING" id="858640.A3K86_17915"/>
<accession>A0A178K0K9</accession>
<dbReference type="InterPro" id="IPR051244">
    <property type="entry name" value="TCAF"/>
</dbReference>
<organism evidence="4 5">
    <name type="scientific">Photobacterium jeanii</name>
    <dbReference type="NCBI Taxonomy" id="858640"/>
    <lineage>
        <taxon>Bacteria</taxon>
        <taxon>Pseudomonadati</taxon>
        <taxon>Pseudomonadota</taxon>
        <taxon>Gammaproteobacteria</taxon>
        <taxon>Vibrionales</taxon>
        <taxon>Vibrionaceae</taxon>
        <taxon>Photobacterium</taxon>
    </lineage>
</organism>
<dbReference type="RefSeq" id="WP_068334536.1">
    <property type="nucleotide sequence ID" value="NZ_LVHF01000033.1"/>
</dbReference>
<dbReference type="InterPro" id="IPR025385">
    <property type="entry name" value="DUF4092"/>
</dbReference>
<dbReference type="SMART" id="SM01276">
    <property type="entry name" value="M60-like"/>
    <property type="match status" value="1"/>
</dbReference>
<dbReference type="InterPro" id="IPR042279">
    <property type="entry name" value="Pep_M60_3"/>
</dbReference>
<dbReference type="PROSITE" id="PS51723">
    <property type="entry name" value="PEPTIDASE_M60"/>
    <property type="match status" value="1"/>
</dbReference>
<dbReference type="Pfam" id="PF13322">
    <property type="entry name" value="DUF4092"/>
    <property type="match status" value="1"/>
</dbReference>
<dbReference type="Gene3D" id="3.40.390.80">
    <property type="entry name" value="Peptidase M60, enhancin-like domain 2"/>
    <property type="match status" value="1"/>
</dbReference>
<evidence type="ECO:0000313" key="5">
    <source>
        <dbReference type="Proteomes" id="UP000078503"/>
    </source>
</evidence>
<dbReference type="Proteomes" id="UP000078503">
    <property type="component" value="Unassembled WGS sequence"/>
</dbReference>
<proteinExistence type="predicted"/>
<dbReference type="NCBIfam" id="NF037974">
    <property type="entry name" value="SslE_AcfD_Zn_LP"/>
    <property type="match status" value="1"/>
</dbReference>
<dbReference type="PANTHER" id="PTHR15730:SF5">
    <property type="entry name" value="SI:CH211-210B2.2-RELATED"/>
    <property type="match status" value="1"/>
</dbReference>
<feature type="signal peptide" evidence="2">
    <location>
        <begin position="1"/>
        <end position="22"/>
    </location>
</feature>
<evidence type="ECO:0000256" key="2">
    <source>
        <dbReference type="SAM" id="SignalP"/>
    </source>
</evidence>
<dbReference type="InterPro" id="IPR035423">
    <property type="entry name" value="M60-like_N"/>
</dbReference>
<dbReference type="Pfam" id="PF13402">
    <property type="entry name" value="Peptidase_M60"/>
    <property type="match status" value="1"/>
</dbReference>
<keyword evidence="2" id="KW-0732">Signal</keyword>
<sequence length="1518" mass="165906">MISLSSLNKSLLAVAIASSFLAGCNDDVVTNNTQTPDTGKPPTETTPPTDIVPPTETIPPTDIIPPTTYTASLLASGKVITGDVDCNGTSLTNGTFDVSQGTSFTCSLGSVTLGDFTAPFPQESQSKALTASANPPAHDDNKTLSFELTKDGNQNAAKILQSINSCESDDKICLQEIDSYDIEDVYQHLDDNDAVDAYFAAKEEKATDEVGKAPSSHVDNTVVPAVDPAANNDLNSNFVSANAEASHAYKPSAEAQVLTRSKLTDSKGTPIAGISFFSAHSSGMTDEKGEFEYKWGDTITFGIDTFEFGKVTGNQVDYKLTDVTDNPVTKENIQALVERYATNQGSSYQITDNIHQTFAKYPNVINELINLALPNGERLEGSNFSLPNEFEAQFSNGLTADIDSELRVAGTVAPIMYRAYSAPVPKALSIDSSGKYVTNTLHKLFANVSSFHVFNDNGSFYGSTGYTRGMRALNISNEAFPIMMPRTDINRTIPFGLQQAWTREGKPYIAEYPGIKMPQIPLVSKDNATYGFPFVTAGSIGKGKVVFMGNAMYPSILSCPDNYWANRELKIDSAAKTCTATAVENQKHNDNGDMKRFFANLFTWFNNGESTAGLNVATNIGTAYAAYHNGGYNGIHLGREYSFFISSEYGLGSVTPLTTGGFEGLSADDTPILILQAYPPKSLPDGQSNRLLADLENPNLNQDDITALIKYINDGGNVLFMDAIQTTNPEPIGRLADAAGVMLGGQNVTPTNQTFCGSSYYCQSPYPNPHVKGQKDMVVLERFPDKDGKQPFVVQQDGSVEWTDEKAKLEIPTYQAPKLDSQGNPELDSNGQPVMVEKQARIFVETPQERDAAIAELQHAFKGTPVCSNTYEYEFNCIETRSGDGMTDRGSYGRSDFDRYPVSKDVIESMVKAANLGSNFTALYNHEIYYRTQGKQGQRLSTAALNQAYDNLAVWMWNDNPYRYETNVQDELGFKQAVQFLNCYTSGQHQANAGEANCPVDLKASLVANKMIHGSGELSDQLNPSYPLNYMEKPLTRIMLGRSYWDHQIVVDTTQYPGRTTGAGSSATATIETDGNAVTYSAGNNQSTGLWAPQLQQVTVSGGVEATITVMMADDLTGKPKHEVSLKRPPRMQTSYHYDGSSLNFTAPYGGLIYIKPKVKDSGEQTFNFNGVEQAAWWKDGHWVNTPSSAQAPIAEVDTGSFIYTTAMHNLSGTDLDQFAKDMNRFAEAASDFYGRDEMVEDGKHRRFTYTELKGFRHRFVNDVQISIGAAHSGYPVMNTGFNASRNTVPTNAVDDWLIWHEVGHNLASAPFVAEGSTEVTNNLLALYMQELEGRNANPQMDRISADIRKAPMWLSSNRGHAWANGDAGMRLVMFGQLKIWAKNHFSLDNWYASNDTKPAIYGKDAGWNMIKLMHRKARGDVQGDTLQGRNGINYCSPKDTRLSGGNLMMVCSSYVSGYDLSDFFQQWNVGETSMTNPDGSKVYGGGIDAKGLAKLAELNLKKPSSNPLNVNSLSYSN</sequence>
<keyword evidence="5" id="KW-1185">Reference proteome</keyword>
<protein>
    <submittedName>
        <fullName evidence="4">Sugar ABC transporter substrate-binding protein</fullName>
    </submittedName>
</protein>
<feature type="domain" description="Peptidase M60" evidence="3">
    <location>
        <begin position="1083"/>
        <end position="1383"/>
    </location>
</feature>
<gene>
    <name evidence="4" type="ORF">A3K86_17915</name>
</gene>
<feature type="region of interest" description="Disordered" evidence="1">
    <location>
        <begin position="31"/>
        <end position="62"/>
    </location>
</feature>
<dbReference type="Pfam" id="PF17291">
    <property type="entry name" value="M60-like_N"/>
    <property type="match status" value="1"/>
</dbReference>
<evidence type="ECO:0000256" key="1">
    <source>
        <dbReference type="SAM" id="MobiDB-lite"/>
    </source>
</evidence>
<evidence type="ECO:0000313" key="4">
    <source>
        <dbReference type="EMBL" id="OAN10869.1"/>
    </source>
</evidence>
<dbReference type="OrthoDB" id="9122461at2"/>
<feature type="chain" id="PRO_5008089829" evidence="2">
    <location>
        <begin position="23"/>
        <end position="1518"/>
    </location>
</feature>
<dbReference type="InterPro" id="IPR031161">
    <property type="entry name" value="Peptidase_M60_dom"/>
</dbReference>
<dbReference type="Gene3D" id="1.10.390.30">
    <property type="entry name" value="Peptidase M60, enhancin-like domain 3"/>
    <property type="match status" value="1"/>
</dbReference>
<evidence type="ECO:0000259" key="3">
    <source>
        <dbReference type="PROSITE" id="PS51723"/>
    </source>
</evidence>
<dbReference type="EMBL" id="LVHF01000033">
    <property type="protein sequence ID" value="OAN10869.1"/>
    <property type="molecule type" value="Genomic_DNA"/>
</dbReference>
<name>A0A178K0K9_9GAMM</name>
<dbReference type="PANTHER" id="PTHR15730">
    <property type="entry name" value="EXPERIMENTAL AUTOIMMUNE PROSTATITIS ANTIGEN 2-RELATED"/>
    <property type="match status" value="1"/>
</dbReference>